<name>A0A2B4R1I7_STYPI</name>
<evidence type="ECO:0000313" key="1">
    <source>
        <dbReference type="EMBL" id="PFX11511.1"/>
    </source>
</evidence>
<accession>A0A2B4R1I7</accession>
<dbReference type="AlphaFoldDB" id="A0A2B4R1I7"/>
<sequence>MLLRLSDPFMLRSQEKPEEQTTPGWSGFNTLTYPSIPLRTMIGYHLMIHAEVSNFSTLYTLMKLAQKICESMGQRDSVITFDLDLYAKAKQLQMKYPNEFKNTVIRMGGFHIALNYLAVLENLYAQSGLEDLLIESGVYVAGTTSVLMLGKSYNKGIRAHKLSMEALFRLLWQAFLEWLSKAAMMQGVKAMCGFENFDRIGRHKDTGPSRLARDEKDVHKLAESFSSGLLNDPFHIPNDIHDESKPIPLSNLPLVLFFPMLMQTGSWERNS</sequence>
<organism evidence="1 2">
    <name type="scientific">Stylophora pistillata</name>
    <name type="common">Smooth cauliflower coral</name>
    <dbReference type="NCBI Taxonomy" id="50429"/>
    <lineage>
        <taxon>Eukaryota</taxon>
        <taxon>Metazoa</taxon>
        <taxon>Cnidaria</taxon>
        <taxon>Anthozoa</taxon>
        <taxon>Hexacorallia</taxon>
        <taxon>Scleractinia</taxon>
        <taxon>Astrocoeniina</taxon>
        <taxon>Pocilloporidae</taxon>
        <taxon>Stylophora</taxon>
    </lineage>
</organism>
<comment type="caution">
    <text evidence="1">The sequence shown here is derived from an EMBL/GenBank/DDBJ whole genome shotgun (WGS) entry which is preliminary data.</text>
</comment>
<keyword evidence="2" id="KW-1185">Reference proteome</keyword>
<dbReference type="PANTHER" id="PTHR46704">
    <property type="entry name" value="CXC DOMAIN-CONTAINING PROTEIN-RELATED"/>
    <property type="match status" value="1"/>
</dbReference>
<dbReference type="Proteomes" id="UP000225706">
    <property type="component" value="Unassembled WGS sequence"/>
</dbReference>
<dbReference type="PANTHER" id="PTHR46704:SF1">
    <property type="entry name" value="TELOMERE LENGTH REGULATION PROTEIN TEL2 HOMOLOG"/>
    <property type="match status" value="1"/>
</dbReference>
<reference evidence="2" key="1">
    <citation type="journal article" date="2017" name="bioRxiv">
        <title>Comparative analysis of the genomes of Stylophora pistillata and Acropora digitifera provides evidence for extensive differences between species of corals.</title>
        <authorList>
            <person name="Voolstra C.R."/>
            <person name="Li Y."/>
            <person name="Liew Y.J."/>
            <person name="Baumgarten S."/>
            <person name="Zoccola D."/>
            <person name="Flot J.-F."/>
            <person name="Tambutte S."/>
            <person name="Allemand D."/>
            <person name="Aranda M."/>
        </authorList>
    </citation>
    <scope>NUCLEOTIDE SEQUENCE [LARGE SCALE GENOMIC DNA]</scope>
</reference>
<proteinExistence type="predicted"/>
<dbReference type="EMBL" id="LSMT01002336">
    <property type="protein sequence ID" value="PFX11511.1"/>
    <property type="molecule type" value="Genomic_DNA"/>
</dbReference>
<protein>
    <submittedName>
        <fullName evidence="1">Uncharacterized protein</fullName>
    </submittedName>
</protein>
<evidence type="ECO:0000313" key="2">
    <source>
        <dbReference type="Proteomes" id="UP000225706"/>
    </source>
</evidence>
<gene>
    <name evidence="1" type="ORF">AWC38_SpisGene24721</name>
</gene>